<protein>
    <recommendedName>
        <fullName evidence="3">SAP domain-containing protein</fullName>
    </recommendedName>
</protein>
<evidence type="ECO:0000313" key="1">
    <source>
        <dbReference type="EMBL" id="CUM97047.1"/>
    </source>
</evidence>
<dbReference type="AlphaFoldDB" id="A0A173T5A0"/>
<evidence type="ECO:0008006" key="3">
    <source>
        <dbReference type="Google" id="ProtNLM"/>
    </source>
</evidence>
<dbReference type="RefSeq" id="WP_055156950.1">
    <property type="nucleotide sequence ID" value="NZ_CYXR01000012.1"/>
</dbReference>
<organism evidence="1 2">
    <name type="scientific">Coprococcus comes</name>
    <dbReference type="NCBI Taxonomy" id="410072"/>
    <lineage>
        <taxon>Bacteria</taxon>
        <taxon>Bacillati</taxon>
        <taxon>Bacillota</taxon>
        <taxon>Clostridia</taxon>
        <taxon>Lachnospirales</taxon>
        <taxon>Lachnospiraceae</taxon>
        <taxon>Coprococcus</taxon>
    </lineage>
</organism>
<name>A0A173T5A0_9FIRM</name>
<sequence>MITIARCLSEDYIHSSKLKNFCSSHGMTVSENKPELLRQIIEFAGEDESSEKYVETYDWLLEAIKEGSKEFCLKRVYVPEESIENLEQIISSKYDSCPRSDILSFKSKETASLVDYQIENDEQGIASKISFVFSTMVLEGDQENERGNRIIYPIYIDLYINEGFFVGRYKPKTTIYKCSENDIVYKENRFKPLDETGKLIESLGKILKTENMDINPSQKFGKMMYKLYQKYSFTPADIQSQIDSLKDIKEDFVNNIFKRLNLNILNKKKAKMDLDIFLEKFISINGDREKVFKEDREAYLIKISSDDIMQMTRIDTASTGNRPLQCSETFFDGKKSILNTKECKNLHLCYNRKRGYLGCFTVQFSVTKGWGVIKTYYVPEEDDIQNVLQTVFENY</sequence>
<proteinExistence type="predicted"/>
<dbReference type="EMBL" id="CYXR01000012">
    <property type="protein sequence ID" value="CUM97047.1"/>
    <property type="molecule type" value="Genomic_DNA"/>
</dbReference>
<evidence type="ECO:0000313" key="2">
    <source>
        <dbReference type="Proteomes" id="UP000095727"/>
    </source>
</evidence>
<gene>
    <name evidence="1" type="ORF">ERS852574_01891</name>
</gene>
<dbReference type="Proteomes" id="UP000095727">
    <property type="component" value="Unassembled WGS sequence"/>
</dbReference>
<reference evidence="1 2" key="1">
    <citation type="submission" date="2015-09" db="EMBL/GenBank/DDBJ databases">
        <authorList>
            <consortium name="Pathogen Informatics"/>
        </authorList>
    </citation>
    <scope>NUCLEOTIDE SEQUENCE [LARGE SCALE GENOMIC DNA]</scope>
    <source>
        <strain evidence="1 2">2789STDY5834962</strain>
    </source>
</reference>
<accession>A0A173T5A0</accession>